<protein>
    <submittedName>
        <fullName evidence="3">Uncharacterized protein</fullName>
    </submittedName>
</protein>
<dbReference type="OrthoDB" id="678967at2759"/>
<dbReference type="AlphaFoldDB" id="A0A5J9UF29"/>
<gene>
    <name evidence="3" type="ORF">EJB05_31463</name>
</gene>
<dbReference type="SUPFAM" id="SSF58113">
    <property type="entry name" value="Apolipoprotein A-I"/>
    <property type="match status" value="1"/>
</dbReference>
<evidence type="ECO:0000256" key="2">
    <source>
        <dbReference type="SAM" id="MobiDB-lite"/>
    </source>
</evidence>
<evidence type="ECO:0000313" key="4">
    <source>
        <dbReference type="Proteomes" id="UP000324897"/>
    </source>
</evidence>
<organism evidence="3 4">
    <name type="scientific">Eragrostis curvula</name>
    <name type="common">weeping love grass</name>
    <dbReference type="NCBI Taxonomy" id="38414"/>
    <lineage>
        <taxon>Eukaryota</taxon>
        <taxon>Viridiplantae</taxon>
        <taxon>Streptophyta</taxon>
        <taxon>Embryophyta</taxon>
        <taxon>Tracheophyta</taxon>
        <taxon>Spermatophyta</taxon>
        <taxon>Magnoliopsida</taxon>
        <taxon>Liliopsida</taxon>
        <taxon>Poales</taxon>
        <taxon>Poaceae</taxon>
        <taxon>PACMAD clade</taxon>
        <taxon>Chloridoideae</taxon>
        <taxon>Eragrostideae</taxon>
        <taxon>Eragrostidinae</taxon>
        <taxon>Eragrostis</taxon>
    </lineage>
</organism>
<reference evidence="3 4" key="1">
    <citation type="journal article" date="2019" name="Sci. Rep.">
        <title>A high-quality genome of Eragrostis curvula grass provides insights into Poaceae evolution and supports new strategies to enhance forage quality.</title>
        <authorList>
            <person name="Carballo J."/>
            <person name="Santos B.A.C.M."/>
            <person name="Zappacosta D."/>
            <person name="Garbus I."/>
            <person name="Selva J.P."/>
            <person name="Gallo C.A."/>
            <person name="Diaz A."/>
            <person name="Albertini E."/>
            <person name="Caccamo M."/>
            <person name="Echenique V."/>
        </authorList>
    </citation>
    <scope>NUCLEOTIDE SEQUENCE [LARGE SCALE GENOMIC DNA]</scope>
    <source>
        <strain evidence="4">cv. Victoria</strain>
        <tissue evidence="3">Leaf</tissue>
    </source>
</reference>
<accession>A0A5J9UF29</accession>
<comment type="caution">
    <text evidence="3">The sequence shown here is derived from an EMBL/GenBank/DDBJ whole genome shotgun (WGS) entry which is preliminary data.</text>
</comment>
<feature type="non-terminal residue" evidence="3">
    <location>
        <position position="1"/>
    </location>
</feature>
<keyword evidence="1" id="KW-0175">Coiled coil</keyword>
<keyword evidence="4" id="KW-1185">Reference proteome</keyword>
<dbReference type="Gramene" id="TVU21800">
    <property type="protein sequence ID" value="TVU21800"/>
    <property type="gene ID" value="EJB05_31463"/>
</dbReference>
<name>A0A5J9UF29_9POAL</name>
<evidence type="ECO:0000313" key="3">
    <source>
        <dbReference type="EMBL" id="TVU21800.1"/>
    </source>
</evidence>
<dbReference type="Proteomes" id="UP000324897">
    <property type="component" value="Unassembled WGS sequence"/>
</dbReference>
<feature type="region of interest" description="Disordered" evidence="2">
    <location>
        <begin position="331"/>
        <end position="351"/>
    </location>
</feature>
<dbReference type="EMBL" id="RWGY01000026">
    <property type="protein sequence ID" value="TVU21800.1"/>
    <property type="molecule type" value="Genomic_DNA"/>
</dbReference>
<dbReference type="Gene3D" id="1.20.120.20">
    <property type="entry name" value="Apolipoprotein"/>
    <property type="match status" value="1"/>
</dbReference>
<sequence length="487" mass="53800">MRGVAAGASRLEVECVDPVRISMEIETLRSQLDEDVNELRKQIEGLQTKYNKLDEELHAKYEKQRKELQAKYEQQNEELQGKYEKQNQKLEAKYQKKCEELQAKHEMQTGQLQIVQILENKIDAKSKQFWQLERLYSIVEFALTQLEENTIPDKSCNEDSNSKLVDKSSIEKNFVDGKAADEELKLEMEVARLDTEIRIMMERLGDMLESKRFSEKPGSAIMQKYVHTITELLLIFTKYLTFMKCFSQYEVCEGDSHNRNSGAVSAGSGHGFSQGSQEIPGRQVVGPVIGVVARREEPEPAPRAGVAVIAPFVEAVLPGAVANHVGAALNDPLPDEEVEGQADGSQSSGLEIIEKPTDFPKRYRKRVIPKDTNLLRRSSRLAVINRGFKPSSSATATASVAATPKKVAASSATPSATKKKMTSTALVIAEPSAVMLVYQGRAADPSPPPPLHLSMENVQAIGGFCRMQPSAVSAKALLSSDDDSSSD</sequence>
<evidence type="ECO:0000256" key="1">
    <source>
        <dbReference type="SAM" id="Coils"/>
    </source>
</evidence>
<feature type="coiled-coil region" evidence="1">
    <location>
        <begin position="22"/>
        <end position="100"/>
    </location>
</feature>
<proteinExistence type="predicted"/>